<dbReference type="InterPro" id="IPR024079">
    <property type="entry name" value="MetalloPept_cat_dom_sf"/>
</dbReference>
<dbReference type="Gene3D" id="3.40.390.10">
    <property type="entry name" value="Collagenase (Catalytic Domain)"/>
    <property type="match status" value="1"/>
</dbReference>
<feature type="domain" description="Fibronectin type-III" evidence="2">
    <location>
        <begin position="498"/>
        <end position="594"/>
    </location>
</feature>
<evidence type="ECO:0000313" key="3">
    <source>
        <dbReference type="EMBL" id="SJM89563.1"/>
    </source>
</evidence>
<dbReference type="Pfam" id="PF04151">
    <property type="entry name" value="PPC"/>
    <property type="match status" value="1"/>
</dbReference>
<dbReference type="EMBL" id="FUKJ01000026">
    <property type="protein sequence ID" value="SJM89563.1"/>
    <property type="molecule type" value="Genomic_DNA"/>
</dbReference>
<feature type="domain" description="Fibronectin type-III" evidence="2">
    <location>
        <begin position="601"/>
        <end position="696"/>
    </location>
</feature>
<keyword evidence="4" id="KW-1185">Reference proteome</keyword>
<dbReference type="Gene3D" id="2.60.120.380">
    <property type="match status" value="1"/>
</dbReference>
<gene>
    <name evidence="3" type="ORF">CRENPOLYSF2_1210005</name>
</gene>
<dbReference type="InterPro" id="IPR003961">
    <property type="entry name" value="FN3_dom"/>
</dbReference>
<dbReference type="Gene3D" id="2.60.40.10">
    <property type="entry name" value="Immunoglobulins"/>
    <property type="match status" value="3"/>
</dbReference>
<dbReference type="GO" id="GO:0008237">
    <property type="term" value="F:metallopeptidase activity"/>
    <property type="evidence" value="ECO:0007669"/>
    <property type="project" value="InterPro"/>
</dbReference>
<dbReference type="SUPFAM" id="SSF55486">
    <property type="entry name" value="Metalloproteases ('zincins'), catalytic domain"/>
    <property type="match status" value="1"/>
</dbReference>
<dbReference type="InterPro" id="IPR007280">
    <property type="entry name" value="Peptidase_C_arc/bac"/>
</dbReference>
<dbReference type="SMART" id="SM00060">
    <property type="entry name" value="FN3"/>
    <property type="match status" value="3"/>
</dbReference>
<dbReference type="Proteomes" id="UP000195442">
    <property type="component" value="Unassembled WGS sequence"/>
</dbReference>
<dbReference type="AlphaFoldDB" id="A0A1R4GZY8"/>
<accession>A0A1R4GZY8</accession>
<name>A0A1R4GZY8_9GAMM</name>
<protein>
    <recommendedName>
        <fullName evidence="2">Fibronectin type-III domain-containing protein</fullName>
    </recommendedName>
</protein>
<evidence type="ECO:0000259" key="2">
    <source>
        <dbReference type="PROSITE" id="PS50853"/>
    </source>
</evidence>
<dbReference type="RefSeq" id="WP_087145692.1">
    <property type="nucleotide sequence ID" value="NZ_FUKJ01000026.1"/>
</dbReference>
<dbReference type="Pfam" id="PF13582">
    <property type="entry name" value="Reprolysin_3"/>
    <property type="match status" value="1"/>
</dbReference>
<dbReference type="PROSITE" id="PS50853">
    <property type="entry name" value="FN3"/>
    <property type="match status" value="2"/>
</dbReference>
<evidence type="ECO:0000256" key="1">
    <source>
        <dbReference type="SAM" id="SignalP"/>
    </source>
</evidence>
<reference evidence="4" key="1">
    <citation type="submission" date="2017-02" db="EMBL/GenBank/DDBJ databases">
        <authorList>
            <person name="Daims H."/>
        </authorList>
    </citation>
    <scope>NUCLEOTIDE SEQUENCE [LARGE SCALE GENOMIC DNA]</scope>
</reference>
<evidence type="ECO:0000313" key="4">
    <source>
        <dbReference type="Proteomes" id="UP000195442"/>
    </source>
</evidence>
<dbReference type="InterPro" id="IPR013783">
    <property type="entry name" value="Ig-like_fold"/>
</dbReference>
<dbReference type="InterPro" id="IPR036116">
    <property type="entry name" value="FN3_sf"/>
</dbReference>
<proteinExistence type="predicted"/>
<sequence>MKKYQTTTRLMAIAITATSLVAFSQPSYAKRFGKNAPFIIDDLPAGAVKSKLLAISTANKDKALKWLHTISFNDDDLKYLKVDNDGGIFYSDTFSLPKGTTAPVATSAVLAPQPISAVDAFKLHSKPSASNIIYLDFDGHVITGTAWNSGGTNSYNAKPYDTDGTAASFSSTELSAIQQIWHRVAEDYAPFNVDVTTELPASFGPTVGRILITNSIDGNGVAMPSSTAGGVAYVGVWGGTNYANTYSPALVYYNNLASAAYYISEAASHEMGHNLSLSHDGTATVGYYSGHGTGFVSWAPIMGVGYYQNVTEWSKGEYTGANNTEDDISLITTRLATRTDDHSNVMAGATPLLMDASGVITVTNPENDPLNTSASNKGVIEKRDDSDYFTFSANAGPLQITINPAWDAFKRADKRGANLDIQATLYDQTGTQVVQVDPIDDTNALISTTITSAGTYYLAITGVGNTASPYGDYGSLGQYFISGSVTPSTANPDTTKPTPDPMTWITSPNAGGSSNSISMASTVATDDSGNPVQYLFACVSGGAGCVSSSWQASNQYTATGLAPNTTYNYQVKAKDASGNETTYSDIAAATTAIATDTTPPTPNPMTWSIKPAAVSSSSISMTAKLATDTSGSAVQYMFVCVTGGQGCVNSSWQASTQYTATGLATATAYSFQVKAKDAAGNETTLSASASATTKNAIPVTPANLSGNRVTTTKASLAWDKVSNATSYEIWRCTLVGTICNYGTKRWASVTTNAYSGTVPTGTVRFKIKAANSLGKSGFSNEIGL</sequence>
<keyword evidence="1" id="KW-0732">Signal</keyword>
<organism evidence="3 4">
    <name type="scientific">Crenothrix polyspora</name>
    <dbReference type="NCBI Taxonomy" id="360316"/>
    <lineage>
        <taxon>Bacteria</taxon>
        <taxon>Pseudomonadati</taxon>
        <taxon>Pseudomonadota</taxon>
        <taxon>Gammaproteobacteria</taxon>
        <taxon>Methylococcales</taxon>
        <taxon>Crenotrichaceae</taxon>
        <taxon>Crenothrix</taxon>
    </lineage>
</organism>
<feature type="chain" id="PRO_5012774477" description="Fibronectin type-III domain-containing protein" evidence="1">
    <location>
        <begin position="30"/>
        <end position="784"/>
    </location>
</feature>
<feature type="signal peptide" evidence="1">
    <location>
        <begin position="1"/>
        <end position="29"/>
    </location>
</feature>
<dbReference type="SUPFAM" id="SSF89260">
    <property type="entry name" value="Collagen-binding domain"/>
    <property type="match status" value="1"/>
</dbReference>
<dbReference type="SUPFAM" id="SSF49265">
    <property type="entry name" value="Fibronectin type III"/>
    <property type="match status" value="2"/>
</dbReference>